<comment type="caution">
    <text evidence="4">The sequence shown here is derived from an EMBL/GenBank/DDBJ whole genome shotgun (WGS) entry which is preliminary data.</text>
</comment>
<proteinExistence type="inferred from homology"/>
<dbReference type="InterPro" id="IPR002371">
    <property type="entry name" value="FlgK"/>
</dbReference>
<protein>
    <recommendedName>
        <fullName evidence="6">Flagellar basal body rod protein</fullName>
    </recommendedName>
</protein>
<dbReference type="EMBL" id="JACOFV010000023">
    <property type="protein sequence ID" value="MBC3864154.1"/>
    <property type="molecule type" value="Genomic_DNA"/>
</dbReference>
<dbReference type="InterPro" id="IPR010930">
    <property type="entry name" value="Flg_bb/hook_C_dom"/>
</dbReference>
<evidence type="ECO:0000259" key="2">
    <source>
        <dbReference type="Pfam" id="PF00460"/>
    </source>
</evidence>
<sequence length="113" mass="11172">MSISSLSSGLSGLIANSTALDSSANNIANASTNGYTPEVADFQQGTTGGVSVNISKAGAAASANSNADANASSGTDLTTETVNSIQYKAGFDLNAQVVKTADQVLGTLLNIKA</sequence>
<keyword evidence="5" id="KW-1185">Reference proteome</keyword>
<dbReference type="RefSeq" id="WP_186914095.1">
    <property type="nucleotide sequence ID" value="NZ_JACOFV010000023.1"/>
</dbReference>
<dbReference type="Proteomes" id="UP000634011">
    <property type="component" value="Unassembled WGS sequence"/>
</dbReference>
<feature type="domain" description="Flagellar basal-body/hook protein C-terminal" evidence="3">
    <location>
        <begin position="72"/>
        <end position="111"/>
    </location>
</feature>
<accession>A0A923HNE9</accession>
<dbReference type="GO" id="GO:0005198">
    <property type="term" value="F:structural molecule activity"/>
    <property type="evidence" value="ECO:0007669"/>
    <property type="project" value="InterPro"/>
</dbReference>
<dbReference type="PANTHER" id="PTHR30033:SF1">
    <property type="entry name" value="FLAGELLAR HOOK-ASSOCIATED PROTEIN 1"/>
    <property type="match status" value="1"/>
</dbReference>
<dbReference type="Pfam" id="PF00460">
    <property type="entry name" value="Flg_bb_rod"/>
    <property type="match status" value="1"/>
</dbReference>
<dbReference type="GO" id="GO:0044780">
    <property type="term" value="P:bacterial-type flagellum assembly"/>
    <property type="evidence" value="ECO:0007669"/>
    <property type="project" value="InterPro"/>
</dbReference>
<evidence type="ECO:0000313" key="4">
    <source>
        <dbReference type="EMBL" id="MBC3864154.1"/>
    </source>
</evidence>
<evidence type="ECO:0000259" key="3">
    <source>
        <dbReference type="Pfam" id="PF06429"/>
    </source>
</evidence>
<feature type="domain" description="Flagellar basal body rod protein N-terminal" evidence="2">
    <location>
        <begin position="8"/>
        <end position="36"/>
    </location>
</feature>
<dbReference type="InterPro" id="IPR019776">
    <property type="entry name" value="Flagellar_basal_body_rod_CS"/>
</dbReference>
<reference evidence="4" key="1">
    <citation type="submission" date="2020-08" db="EMBL/GenBank/DDBJ databases">
        <title>Novel species isolated from subtropical streams in China.</title>
        <authorList>
            <person name="Lu H."/>
        </authorList>
    </citation>
    <scope>NUCLEOTIDE SEQUENCE</scope>
    <source>
        <strain evidence="4">KACC 12607</strain>
    </source>
</reference>
<gene>
    <name evidence="4" type="ORF">H8K32_18790</name>
</gene>
<evidence type="ECO:0008006" key="6">
    <source>
        <dbReference type="Google" id="ProtNLM"/>
    </source>
</evidence>
<name>A0A923HNE9_9BURK</name>
<dbReference type="PROSITE" id="PS00588">
    <property type="entry name" value="FLAGELLA_BB_ROD"/>
    <property type="match status" value="1"/>
</dbReference>
<comment type="similarity">
    <text evidence="1">Belongs to the flagella basal body rod proteins family.</text>
</comment>
<organism evidence="4 5">
    <name type="scientific">Undibacterium jejuense</name>
    <dbReference type="NCBI Taxonomy" id="1344949"/>
    <lineage>
        <taxon>Bacteria</taxon>
        <taxon>Pseudomonadati</taxon>
        <taxon>Pseudomonadota</taxon>
        <taxon>Betaproteobacteria</taxon>
        <taxon>Burkholderiales</taxon>
        <taxon>Oxalobacteraceae</taxon>
        <taxon>Undibacterium</taxon>
    </lineage>
</organism>
<evidence type="ECO:0000313" key="5">
    <source>
        <dbReference type="Proteomes" id="UP000634011"/>
    </source>
</evidence>
<dbReference type="Pfam" id="PF06429">
    <property type="entry name" value="Flg_bbr_C"/>
    <property type="match status" value="1"/>
</dbReference>
<dbReference type="AlphaFoldDB" id="A0A923HNE9"/>
<dbReference type="GO" id="GO:0009424">
    <property type="term" value="C:bacterial-type flagellum hook"/>
    <property type="evidence" value="ECO:0007669"/>
    <property type="project" value="InterPro"/>
</dbReference>
<dbReference type="InterPro" id="IPR001444">
    <property type="entry name" value="Flag_bb_rod_N"/>
</dbReference>
<dbReference type="PANTHER" id="PTHR30033">
    <property type="entry name" value="FLAGELLAR HOOK-ASSOCIATED PROTEIN 1"/>
    <property type="match status" value="1"/>
</dbReference>
<evidence type="ECO:0000256" key="1">
    <source>
        <dbReference type="ARBA" id="ARBA00009677"/>
    </source>
</evidence>